<name>A0A9Q8Z1B5_CURCL</name>
<dbReference type="AlphaFoldDB" id="A0A9Q8Z1B5"/>
<evidence type="ECO:0000313" key="1">
    <source>
        <dbReference type="EMBL" id="USP72979.1"/>
    </source>
</evidence>
<reference evidence="1" key="1">
    <citation type="submission" date="2021-12" db="EMBL/GenBank/DDBJ databases">
        <title>Curvularia clavata genome.</title>
        <authorList>
            <person name="Cao Y."/>
        </authorList>
    </citation>
    <scope>NUCLEOTIDE SEQUENCE</scope>
    <source>
        <strain evidence="1">Yc1106</strain>
    </source>
</reference>
<accession>A0A9Q8Z1B5</accession>
<proteinExistence type="predicted"/>
<dbReference type="OrthoDB" id="5429780at2759"/>
<organism evidence="1 2">
    <name type="scientific">Curvularia clavata</name>
    <dbReference type="NCBI Taxonomy" id="95742"/>
    <lineage>
        <taxon>Eukaryota</taxon>
        <taxon>Fungi</taxon>
        <taxon>Dikarya</taxon>
        <taxon>Ascomycota</taxon>
        <taxon>Pezizomycotina</taxon>
        <taxon>Dothideomycetes</taxon>
        <taxon>Pleosporomycetidae</taxon>
        <taxon>Pleosporales</taxon>
        <taxon>Pleosporineae</taxon>
        <taxon>Pleosporaceae</taxon>
        <taxon>Curvularia</taxon>
    </lineage>
</organism>
<evidence type="ECO:0000313" key="2">
    <source>
        <dbReference type="Proteomes" id="UP001056012"/>
    </source>
</evidence>
<dbReference type="EMBL" id="CP089274">
    <property type="protein sequence ID" value="USP72979.1"/>
    <property type="molecule type" value="Genomic_DNA"/>
</dbReference>
<sequence length="210" mass="23529">MASTNPPSLVLQEDTIKRVQARDRSLIGDEQNGTRLISRSLLESSPESSISTVSIPVNMYSPQTYECIGLTPTMAKLIYDDGENIRHDILEKYGEGADFGEFSFEEYMINRVIQICEEVLAAGDGENWFEAMTAAGIKQELQDSIMDEDFADIRGMQCLEVWLDEIFSAYFRTFKNLDKRISAWEKDVFSEIPLKGGAAGKNKETATPSS</sequence>
<gene>
    <name evidence="1" type="ORF">yc1106_00253</name>
</gene>
<protein>
    <submittedName>
        <fullName evidence="1">Uncharacterized protein</fullName>
    </submittedName>
</protein>
<dbReference type="Proteomes" id="UP001056012">
    <property type="component" value="Chromosome 1"/>
</dbReference>
<dbReference type="VEuPathDB" id="FungiDB:yc1106_00253"/>
<keyword evidence="2" id="KW-1185">Reference proteome</keyword>